<dbReference type="EMBL" id="JASSZA010000009">
    <property type="protein sequence ID" value="KAK2101378.1"/>
    <property type="molecule type" value="Genomic_DNA"/>
</dbReference>
<protein>
    <submittedName>
        <fullName evidence="2">IQ motif and S7 domain-containing protein 3</fullName>
    </submittedName>
</protein>
<feature type="compositionally biased region" description="Low complexity" evidence="1">
    <location>
        <begin position="1"/>
        <end position="13"/>
    </location>
</feature>
<feature type="non-terminal residue" evidence="2">
    <location>
        <position position="83"/>
    </location>
</feature>
<evidence type="ECO:0000313" key="3">
    <source>
        <dbReference type="Proteomes" id="UP001266305"/>
    </source>
</evidence>
<accession>A0ABQ9UY28</accession>
<evidence type="ECO:0000256" key="1">
    <source>
        <dbReference type="SAM" id="MobiDB-lite"/>
    </source>
</evidence>
<keyword evidence="3" id="KW-1185">Reference proteome</keyword>
<sequence>MEDSVVAAAAVAAGRPSAHAPKAQAQELQEEEERPGAGAASPRAGPQHVASPGRQQPALATALCSHAPAASDYELSLDLKNKQ</sequence>
<evidence type="ECO:0000313" key="2">
    <source>
        <dbReference type="EMBL" id="KAK2101378.1"/>
    </source>
</evidence>
<comment type="caution">
    <text evidence="2">The sequence shown here is derived from an EMBL/GenBank/DDBJ whole genome shotgun (WGS) entry which is preliminary data.</text>
</comment>
<proteinExistence type="predicted"/>
<organism evidence="2 3">
    <name type="scientific">Saguinus oedipus</name>
    <name type="common">Cotton-top tamarin</name>
    <name type="synonym">Oedipomidas oedipus</name>
    <dbReference type="NCBI Taxonomy" id="9490"/>
    <lineage>
        <taxon>Eukaryota</taxon>
        <taxon>Metazoa</taxon>
        <taxon>Chordata</taxon>
        <taxon>Craniata</taxon>
        <taxon>Vertebrata</taxon>
        <taxon>Euteleostomi</taxon>
        <taxon>Mammalia</taxon>
        <taxon>Eutheria</taxon>
        <taxon>Euarchontoglires</taxon>
        <taxon>Primates</taxon>
        <taxon>Haplorrhini</taxon>
        <taxon>Platyrrhini</taxon>
        <taxon>Cebidae</taxon>
        <taxon>Callitrichinae</taxon>
        <taxon>Saguinus</taxon>
    </lineage>
</organism>
<feature type="compositionally biased region" description="Low complexity" evidence="1">
    <location>
        <begin position="36"/>
        <end position="46"/>
    </location>
</feature>
<feature type="region of interest" description="Disordered" evidence="1">
    <location>
        <begin position="1"/>
        <end position="56"/>
    </location>
</feature>
<name>A0ABQ9UY28_SAGOE</name>
<reference evidence="2 3" key="1">
    <citation type="submission" date="2023-05" db="EMBL/GenBank/DDBJ databases">
        <title>B98-5 Cell Line De Novo Hybrid Assembly: An Optical Mapping Approach.</title>
        <authorList>
            <person name="Kananen K."/>
            <person name="Auerbach J.A."/>
            <person name="Kautto E."/>
            <person name="Blachly J.S."/>
        </authorList>
    </citation>
    <scope>NUCLEOTIDE SEQUENCE [LARGE SCALE GENOMIC DNA]</scope>
    <source>
        <strain evidence="2">B95-8</strain>
        <tissue evidence="2">Cell line</tissue>
    </source>
</reference>
<dbReference type="Proteomes" id="UP001266305">
    <property type="component" value="Unassembled WGS sequence"/>
</dbReference>
<gene>
    <name evidence="2" type="primary">IQSEC3_2</name>
    <name evidence="2" type="ORF">P7K49_019044</name>
</gene>